<feature type="domain" description="Ketosynthase family 3 (KS3)" evidence="7">
    <location>
        <begin position="1"/>
        <end position="218"/>
    </location>
</feature>
<dbReference type="InterPro" id="IPR016039">
    <property type="entry name" value="Thiolase-like"/>
</dbReference>
<dbReference type="InterPro" id="IPR009081">
    <property type="entry name" value="PP-bd_ACP"/>
</dbReference>
<sequence>MAASQLTIECADGRRGGKLKTRKVRMISPSGRCMSLDAAADGYVRAEAAGLFLLRAVSSMDDTHAGQASACWCPGTSILLGTAVNQDGRSSSLTAPNGPSQSALIAAALRTALSDPEQVDTLQLHGTGTPLGDPIEVGAALSTLAPRHRGHSLALAAVKASTGHSESAAGLLSLAAASAGAGSAYLAPLRTLRTVNPYVAAIEQVCRGGIQAARLQGPRPGQAAIACLDHILCGAEHGVTCESHGNRIAAFADGTAGVEDHSTRVAGLVLRGRHEGDAEILGPGAQPKPLYHRVWRASAILEGAAPARGAGALGSTFRLTSATSDVESVVLAGLPVPQSNVSLPPAISAGALLALEVLQQSPHLTALHVHARGNSAGVLYRRQDPAPALRCFAAERVGRTAISLIGVGVYAACSPATASASPTSSSHCLVTGAVLNVRALQVLAAPGHAHPKPLLGPGAWIIGGGAGALGLLAAQLVQQTGRPGVEIAVPARSGRVSGFGQEVGARDLAWSNGLLTILMSDLAMDCHGLESVASARLGLVHAAGVLRDAGIAALRPSSFRVAAAPKAFGMWRLARMTSGSALEASILFSSIASVTGPSGSAAYAAANGALDDYESACTPCDVIQWGPWAGVGMVASNRAVHAAMAPPATQAVNSHSSWDGNTAALLEEVLAAVQAVHGDRPAPDMPLVQAGLDSLGTVELSQRLAARFGLRLQPTLVFDHPTAAALARHIAELFLTGVELFDASAFYVSAAEALVMDPQQRMMLEDASHALSAWSGHPNRDSTAIISAQSFWDYASEADRAIPGLGAAYRASGRCFSVAAGRISFTFGLQALLTLDPSTINMLTAAGMLSPDGRCKTLESAADGYGRGEGCVTLGLTRQGQNTDALAVLAGTAMNQDGRSSSLTAPHGPSQQAVISQALAAAGAPPGALTGLELHGTGTPLGDPIELNAALTVLCPRLGRGRDGHDPGPCLGLHAVKTLVGHVEPAAGGAGLHSTLMRIRSLVLPPLLGLGVLNPLMTDSFSAASRGLHAAKQPGPQACCAPGTLSGTSAFAFQGTNAHALLTLPQVLTPTEALVRRPAWRRQRCWFGPRPHVLLVRAGAPKNATCQLRASLVSRRLAYIWQHAVSGRPLLPGAAMMEAMHGAGGMLVLFSSASAALGNAGQTAYAAANAMLDAHAGRCLTQGSPALALQWGPWAFVGMAAAAPSVLSTLARQGMHAMRPAQGLRALQGCLAVSYPPVRVAGAFQWDALRRRPLLPHHNEEASDPAGAISEASEPPAARSTAPKLPETKAAAPNGMQEVLDRITDLVCAVLGASVAPDAPLMAAGLDSLAAVELRSELGAAFGLELAPTVALDYPTVAALAGHIGALLREASVSDRVGNEQGEAVWDQHLESVQHLRLPADPTRTLATVYIAATGARFPNHVTSAGAFMETAVQGRGVQTTIPAERWDVDAIYSAASAPGRAYARFGAFIQDVASFDRVMFDMSPGEAACLDPQARLLLTSALETLCGSDSVYQLARMGPQTGTYAGCMFHDYMSLMHGTLGQPLSGAVMTGILAGECQAGLAGGVNVMLWPGTTVGICQLGALSSSGRCRSLEAGADGYGRGEGIVTVLLVLAAALGQGRHSDAQQQRPLAVLAGTAVNQDGRSSSLTAPNGPAQTALVAATLAAAGTGPADVGVAGLHGTGTALGDPLELGALLAALRAPRGVAARPIAVSAVKSCFGHTEGAAGLLLGAATLASGGAPPVAGLALLNPHVASALSHGWGRDGPAAMHIPRESAPVGSSGSLTGTSSFGMSGVNAHAILRGGLGAVLPATALLELAVSPAGALPFGLGLSSACAILNAAFQAPCSLSARRLVVSLDIAGAGRVTIGSQEGVRYVVAQLCHIGPPALIDARRGRHKSPGAGKAAIRLLGQRSLRLPPSKPPAFNTAVLASPPSGQVPSYGVHPARLDAALHLSALAGLTGKGGAVRVPVALSAHSVPRPTPCGFSPEYEAVSVKVLRHARLASQTDTSVAREMALASLALLMVAGNEANEVSKPAGPAFALGPSITCLDAGTPLYRRNAEEEAHDAQPWDVGRRGEVASLSQIARHPLSNTVHAAGVLDDGMLASQTPGRFRTVAAPKLQGFQLVAGAAAGHPLQTLAAFSSVAGPLGSVGQANYAAANAGLDAACGRLHASGIPSQALQWGPWAVVGMAAQSRGLLPLLARRGFQGLAPATGLDVVAKTLLARQTPAAEASLMVCLVEWQTYAPARSGWSRGLFSEVVGGDAMTPAKPRAWQSMGHLAGGDEQPALQYGHAMETGPTFGKPPATLAGSLDILGCVLEAVEAATGSALTPDVPFMSNGLDSIGAVELRNVLADMFELELPATIVFDHPTATTLATAIAADLREQGANPREIPSAVPATPASSSLSLQDVCGALSELGAEITGKLVPLNTPLQQAGLDSLAMGELAAAISDRFGLDIPPTALFDFPTLGSLGTRIHELRSIEAAAPLHLARWDMDRTYSPEVSDTGTVACRFATMFRGQEHLLFDAELFGLSARDAALADPHLRLLLQHAQMLLSGQPEAHRTKHVGVYIGCMWAEDHTATLPPAAAVNPVASTGNGLSFMAGRLAFAFGLRGPASAVNTACSSSLVALHFSTHGLRATDCEAALVGGVSLVLDSGSAAKISALQALSPSGRCRALDEAADGYGRGEGVTALLLTTADPVEAVRSLKAASGPLAVLAATAVNSTGLASGVTAPSGPAQQRLLADAMRRAGVAADGVQSLSLHGTGTPLGDPIEVGAAMAQLGQRGAACLSLAATKAVFGHAEGTAGTSSFGMSGINAHALVRPLGAPPAVLGHPGLAWQQQVCRLSPAPHPFLSSWVEEGAFAMRLVQPGLAAIWDHCVDGRALLPAAAMLEASWAAGADRIHGKKAGASEAFGTGVSQAGSAASMLHAAAKVAAAEQGEAPWPLHLVSELSARQGCREDSLHGPPSSAAHGQVVHAEVLARHFTTRVPEGPLRIAPTQRGSLGSLAALPGTLAPRPGDSVTLKVLAVGLNFRDVLNVLGMYPGDPGEPGSDCAGRVTSVATPACSLRPGDVVFGQATGCLATHVVASHHTLAPVPPGVSLAEAAALPTVFLTAMQCLWHAASVKPGQRVLVHAATGGLGLALTQLLVLQGARCCGTAGSPGKRAALRGSAHVMLDSRSTAFATEATTLLGTIDVVVNSLTSPGMVAASLAALCRGGAWVEVGKRDIWSPTRIAQERPDVMASLVAIDFAPPPVLAPGMQRIAALLAAGHISPIWSCHYGLGSVAAALRTLSAARHVGKVLAAAPAPLPGKEGSAGTWLVTGGTGALGALAAAHLVTAGATHVQLSCRSRPARWEGIDAGSAACVTAVQMDVVACADGAGWLTCTPAAGLLHAAGAPAATALLLDRLGCHPAETVQLFSSIASCLGGPGQANYALANAALNGLAAGGATRGRPAIAVAWGPWAGAGMAAAAGLGRLERQGYGALTPAHGAGLVLALMRAHARPGVGSFLLAARMHWGRRDNWPIVLGSDTKCPGIMDVALDDKKGMPAKAVASFPGAGKVVSQAVITQQVADCIAAVLGAAPATDAPLLAAGLDSLGAIELRNALASGFGVSLPGTLVFDHPTLGAIAQYLAEALAQTQAAPDGLSIAIHVTAGQPATPRPLAEARALPVYLEAVTGDLPCTGRLGITSMTFPMRDAMGPVPLSRWSLDDPPVKGLVLPRFGAFLLDWERFDAAAFEAALMDPQQGSLLSHAAGLVRPDTSTALPTVVFVGIARVIDSAAASASTLAAIAAGSGHAATGKALSAAAGRLSYTFSLTGPCVSLDTACSSSLLALHLAAGAVRGRETGTALAAGVNLPMVCETTAAFAAAGMMSASGRCQTLDAAADGYSRAEASVVLRLGRGDPAGSASSAPPLLIMGSATNQDGRSSGLTAPHGPSQSRVVAAAARQAGACPGAFEMHGTGTPLGDPIEVSALATVMYALGRGDAEDSAPATLQALKSTMGHAETAAGAASLAHAAACLGAGLCPSLLHLRFLNGYVLEAMERGGLAPPRQQAPSLAVGHPSCGVSAFAFQGTNAHVVLGLGPSAETVEGRALVPATALLACAWAGGAALSPSGPAPCVLAATLARPLILGEGPLTMVCTVDLERQAVMSAAADADAAHPAAADATLHLIAAMMQGVAPLHVPSGAAAFNVGTAGQPAGHVPEPWAHLSEHSRPTGGALRAGATIHWTGTARLEGLVLSPMHGRPATEEAARLPAYIEELQVHRWLAQDADLSSSMSGLGVRLTRGDLQICMRSRGDQEITEAALAAPVLATVQLLRATRSRLKLQAIDDACPSPAPLRAGPSTLGLQAAKILGCAVSEAWLTEGVVLISGGTGSLGRLVAAWLGEGSQCVTLHARRALLTQLPALSASNPACIWTLLQGHNALAANAHDRRAVHAVHVLAGGVLADAGIAGQSPSSLRAVAAPKSTASASHRHQTAAEPVNICLLFGSAAALVGNAGQAGYAAANGTLDALAQRAQREGLRWHSTQWGPWAHGGMADAGTLRRLAGQGMVGIAPAHGLHALARAMAMARPLPPPVVLAMRVLDWARALGPVHGQRPRFAEVAPTNGATIDDLAESIGALIAAQLGRRPLPNQTFAAAGLDADGRRALCSALGAKYSVPLEPQDLVDHPDALRLALLIAERAGETPRSKPAEQLARQSLGSAGTHQPLTRADTLRRVRDTVASVLGSLPGDGAPLREAGLDSIGSIELQNRLQTQFSAQLPSTLSFDYPTLSSLTDFLESLGSADKEVAVERPALEAPPESQHAVVLAMASFELSGCRGPQTETARAFSAGVDNVQVVPRSRWDIEQHYHPGGAAHRMYVRFGQWLDRAYEFDAAAFNLSKSEATTLDPQTRLLLQHTAALQPYIPSDATGVYVGCMYTEYLDSVLKAAGLADTQASSITGHGLSFMAGRLSYTFDLRGPCVALDTACSSSLVAVHHGRQGIASGESVSALASGVNLMLDPGTTSRICLLKALSAVGRCQTLDASGDGYGRGEGAATLLLKRQAAQGQEAHAPGADLALLQASAVNQDGRSSSLTSPSGPSQTALLAACLQQGAGALTLSSAALHGTGTPLGDPIEVNALEAALKGSVGQLNGDDVAAPRVLLTSSKALFGHTEGVAGVTGVLLAAATTSTRRASLMPTLRTLNPFVTAALACFSAARQTGPVPAVLGSEPAAGATSSFGMSGVNAAALLSAPTGGDLEGAGVPAAQPWQLQAVQPLPACHAWVRPGPCVGVVLLRHAGASALEDCSIHGQKVLVLGGGLEILAAGCSMHFGAGPEKEFALRNVTAASLLRWPGEELALRLDGVTGTAQLQGLGRGAMLQTSVATLPMRAQSSTSPPGASCARRQLRSWLVKPACPVLDAGAVAMVQARARAASHLSLNAAAWAGTKVANLESAPQWSHKASDPMSQDVLHAAGVTADAALPQQSPGRVRRAAAAKSLAGVLALGRGVQAQGRVVLFSSIAGLLGSRGQYSYAQANACLDELAGKHVHEGIPATSIAWGAWAGAGMAASGPAVARQLARMGVALLSPAQGLGMLWEVLGAIAGPPLVLAATMRWAAAMAAVGDADRAFYRAVVASEMCDEGSTEPDASSEGPSGSEIVSDNRAPTDVAASTTHPDQAPQRQRIWTQEAVEALVLALVGEAVGSSVEATAPFMAAGLDSLASADFLASLAKDLGLEVPVTVLYDHPTARQLAAALFRELSSKSMGIGSASWEGADLAALRKKLAAASAAMGGTFIDYFPDSGQWLTKLDGFEKGKGGKE</sequence>
<comment type="caution">
    <text evidence="8">The sequence shown here is derived from an EMBL/GenBank/DDBJ whole genome shotgun (WGS) entry which is preliminary data.</text>
</comment>
<dbReference type="Proteomes" id="UP000279271">
    <property type="component" value="Unassembled WGS sequence"/>
</dbReference>
<dbReference type="Pfam" id="PF13602">
    <property type="entry name" value="ADH_zinc_N_2"/>
    <property type="match status" value="1"/>
</dbReference>
<protein>
    <submittedName>
        <fullName evidence="8">Uncharacterized protein</fullName>
    </submittedName>
</protein>
<evidence type="ECO:0000256" key="5">
    <source>
        <dbReference type="SAM" id="MobiDB-lite"/>
    </source>
</evidence>
<feature type="domain" description="Carrier" evidence="6">
    <location>
        <begin position="3561"/>
        <end position="3635"/>
    </location>
</feature>
<keyword evidence="3" id="KW-0808">Transferase</keyword>
<evidence type="ECO:0000256" key="1">
    <source>
        <dbReference type="ARBA" id="ARBA00022450"/>
    </source>
</evidence>
<feature type="region of interest" description="Disordered" evidence="5">
    <location>
        <begin position="4683"/>
        <end position="4712"/>
    </location>
</feature>
<dbReference type="SMART" id="SM01294">
    <property type="entry name" value="PKS_PP_betabranch"/>
    <property type="match status" value="3"/>
</dbReference>
<feature type="domain" description="Carrier" evidence="6">
    <location>
        <begin position="2401"/>
        <end position="2479"/>
    </location>
</feature>
<name>A0A3M7L4U4_AUXPR</name>
<dbReference type="InterPro" id="IPR050091">
    <property type="entry name" value="PKS_NRPS_Biosynth_Enz"/>
</dbReference>
<feature type="region of interest" description="Disordered" evidence="5">
    <location>
        <begin position="1257"/>
        <end position="1288"/>
    </location>
</feature>
<feature type="region of interest" description="Disordered" evidence="5">
    <location>
        <begin position="3903"/>
        <end position="3936"/>
    </location>
</feature>
<feature type="region of interest" description="Disordered" evidence="5">
    <location>
        <begin position="5620"/>
        <end position="5640"/>
    </location>
</feature>
<feature type="domain" description="Carrier" evidence="6">
    <location>
        <begin position="2305"/>
        <end position="2382"/>
    </location>
</feature>
<dbReference type="Gene3D" id="3.40.50.720">
    <property type="entry name" value="NAD(P)-binding Rossmann-like Domain"/>
    <property type="match status" value="6"/>
</dbReference>
<dbReference type="InterPro" id="IPR020806">
    <property type="entry name" value="PKS_PP-bd"/>
</dbReference>
<dbReference type="EMBL" id="QOKY01000128">
    <property type="protein sequence ID" value="RMZ57229.1"/>
    <property type="molecule type" value="Genomic_DNA"/>
</dbReference>
<dbReference type="SUPFAM" id="SSF51735">
    <property type="entry name" value="NAD(P)-binding Rossmann-fold domains"/>
    <property type="match status" value="7"/>
</dbReference>
<dbReference type="PROSITE" id="PS00012">
    <property type="entry name" value="PHOSPHOPANTETHEINE"/>
    <property type="match status" value="3"/>
</dbReference>
<dbReference type="PANTHER" id="PTHR43775:SF37">
    <property type="entry name" value="SI:DKEY-61P9.11"/>
    <property type="match status" value="1"/>
</dbReference>
<proteinExistence type="predicted"/>
<dbReference type="GO" id="GO:0004312">
    <property type="term" value="F:fatty acid synthase activity"/>
    <property type="evidence" value="ECO:0007669"/>
    <property type="project" value="TreeGrafter"/>
</dbReference>
<dbReference type="InterPro" id="IPR036291">
    <property type="entry name" value="NAD(P)-bd_dom_sf"/>
</dbReference>
<dbReference type="InterPro" id="IPR020841">
    <property type="entry name" value="PKS_Beta-ketoAc_synthase_dom"/>
</dbReference>
<keyword evidence="2" id="KW-0597">Phosphoprotein</keyword>
<accession>A0A3M7L4U4</accession>
<dbReference type="InterPro" id="IPR020843">
    <property type="entry name" value="ER"/>
</dbReference>
<dbReference type="InterPro" id="IPR006162">
    <property type="entry name" value="Ppantetheine_attach_site"/>
</dbReference>
<feature type="domain" description="Ketosynthase family 3 (KS3)" evidence="7">
    <location>
        <begin position="4801"/>
        <end position="5232"/>
    </location>
</feature>
<dbReference type="SMART" id="SM00822">
    <property type="entry name" value="PKS_KR"/>
    <property type="match status" value="2"/>
</dbReference>
<evidence type="ECO:0000313" key="8">
    <source>
        <dbReference type="EMBL" id="RMZ57229.1"/>
    </source>
</evidence>
<dbReference type="SMART" id="SM00829">
    <property type="entry name" value="PKS_ER"/>
    <property type="match status" value="1"/>
</dbReference>
<feature type="domain" description="Ketosynthase family 3 (KS3)" evidence="7">
    <location>
        <begin position="667"/>
        <end position="1064"/>
    </location>
</feature>
<dbReference type="Gene3D" id="1.10.1200.10">
    <property type="entry name" value="ACP-like"/>
    <property type="match status" value="7"/>
</dbReference>
<feature type="domain" description="Ketosynthase family 3 (KS3)" evidence="7">
    <location>
        <begin position="3664"/>
        <end position="4081"/>
    </location>
</feature>
<dbReference type="Pfam" id="PF02801">
    <property type="entry name" value="Ketoacyl-synt_C"/>
    <property type="match status" value="6"/>
</dbReference>
<keyword evidence="1" id="KW-0596">Phosphopantetheine</keyword>
<feature type="domain" description="Carrier" evidence="6">
    <location>
        <begin position="4708"/>
        <end position="4782"/>
    </location>
</feature>
<dbReference type="InterPro" id="IPR014030">
    <property type="entry name" value="Ketoacyl_synth_N"/>
</dbReference>
<organism evidence="8 9">
    <name type="scientific">Auxenochlorella protothecoides</name>
    <name type="common">Green microalga</name>
    <name type="synonym">Chlorella protothecoides</name>
    <dbReference type="NCBI Taxonomy" id="3075"/>
    <lineage>
        <taxon>Eukaryota</taxon>
        <taxon>Viridiplantae</taxon>
        <taxon>Chlorophyta</taxon>
        <taxon>core chlorophytes</taxon>
        <taxon>Trebouxiophyceae</taxon>
        <taxon>Chlorellales</taxon>
        <taxon>Chlorellaceae</taxon>
        <taxon>Auxenochlorella</taxon>
    </lineage>
</organism>
<feature type="domain" description="Carrier" evidence="6">
    <location>
        <begin position="5663"/>
        <end position="5738"/>
    </location>
</feature>
<keyword evidence="4" id="KW-0511">Multifunctional enzyme</keyword>
<dbReference type="GO" id="GO:0004315">
    <property type="term" value="F:3-oxoacyl-[acyl-carrier-protein] synthase activity"/>
    <property type="evidence" value="ECO:0007669"/>
    <property type="project" value="InterPro"/>
</dbReference>
<evidence type="ECO:0000259" key="6">
    <source>
        <dbReference type="PROSITE" id="PS50075"/>
    </source>
</evidence>
<evidence type="ECO:0000256" key="2">
    <source>
        <dbReference type="ARBA" id="ARBA00022553"/>
    </source>
</evidence>
<dbReference type="PROSITE" id="PS00606">
    <property type="entry name" value="KS3_1"/>
    <property type="match status" value="3"/>
</dbReference>
<evidence type="ECO:0000259" key="7">
    <source>
        <dbReference type="PROSITE" id="PS52004"/>
    </source>
</evidence>
<dbReference type="InterPro" id="IPR018201">
    <property type="entry name" value="Ketoacyl_synth_AS"/>
</dbReference>
<dbReference type="SUPFAM" id="SSF53901">
    <property type="entry name" value="Thiolase-like"/>
    <property type="match status" value="7"/>
</dbReference>
<feature type="compositionally biased region" description="Polar residues" evidence="5">
    <location>
        <begin position="3918"/>
        <end position="3929"/>
    </location>
</feature>
<dbReference type="Pfam" id="PF08659">
    <property type="entry name" value="KR"/>
    <property type="match status" value="6"/>
</dbReference>
<feature type="domain" description="Ketosynthase family 3 (KS3)" evidence="7">
    <location>
        <begin position="1406"/>
        <end position="1803"/>
    </location>
</feature>
<feature type="domain" description="Carrier" evidence="6">
    <location>
        <begin position="660"/>
        <end position="734"/>
    </location>
</feature>
<gene>
    <name evidence="8" type="ORF">APUTEX25_004063</name>
</gene>
<dbReference type="SMART" id="SM00823">
    <property type="entry name" value="PKS_PP"/>
    <property type="match status" value="7"/>
</dbReference>
<dbReference type="Pfam" id="PF08240">
    <property type="entry name" value="ADH_N"/>
    <property type="match status" value="1"/>
</dbReference>
<dbReference type="InterPro" id="IPR013968">
    <property type="entry name" value="PKS_KR"/>
</dbReference>
<feature type="domain" description="Ketosynthase family 3 (KS3)" evidence="7">
    <location>
        <begin position="2441"/>
        <end position="2847"/>
    </location>
</feature>
<dbReference type="CDD" id="cd05195">
    <property type="entry name" value="enoyl_red"/>
    <property type="match status" value="1"/>
</dbReference>
<dbReference type="GO" id="GO:0006633">
    <property type="term" value="P:fatty acid biosynthetic process"/>
    <property type="evidence" value="ECO:0007669"/>
    <property type="project" value="InterPro"/>
</dbReference>
<dbReference type="PROSITE" id="PS52004">
    <property type="entry name" value="KS3_2"/>
    <property type="match status" value="6"/>
</dbReference>
<reference evidence="9" key="1">
    <citation type="journal article" date="2018" name="Algal Res.">
        <title>Characterization of plant carbon substrate utilization by Auxenochlorella protothecoides.</title>
        <authorList>
            <person name="Vogler B.W."/>
            <person name="Starkenburg S.R."/>
            <person name="Sudasinghe N."/>
            <person name="Schambach J.Y."/>
            <person name="Rollin J.A."/>
            <person name="Pattathil S."/>
            <person name="Barry A.N."/>
        </authorList>
    </citation>
    <scope>NUCLEOTIDE SEQUENCE [LARGE SCALE GENOMIC DNA]</scope>
    <source>
        <strain evidence="9">UTEX 25</strain>
    </source>
</reference>
<dbReference type="SUPFAM" id="SSF50129">
    <property type="entry name" value="GroES-like"/>
    <property type="match status" value="1"/>
</dbReference>
<dbReference type="InterPro" id="IPR013154">
    <property type="entry name" value="ADH-like_N"/>
</dbReference>
<dbReference type="InterPro" id="IPR057326">
    <property type="entry name" value="KR_dom"/>
</dbReference>
<evidence type="ECO:0000256" key="3">
    <source>
        <dbReference type="ARBA" id="ARBA00022679"/>
    </source>
</evidence>
<feature type="compositionally biased region" description="Polar residues" evidence="5">
    <location>
        <begin position="4695"/>
        <end position="4707"/>
    </location>
</feature>
<dbReference type="Pfam" id="PF00550">
    <property type="entry name" value="PP-binding"/>
    <property type="match status" value="7"/>
</dbReference>
<dbReference type="Gene3D" id="3.90.180.10">
    <property type="entry name" value="Medium-chain alcohol dehydrogenases, catalytic domain"/>
    <property type="match status" value="1"/>
</dbReference>
<dbReference type="GO" id="GO:0016491">
    <property type="term" value="F:oxidoreductase activity"/>
    <property type="evidence" value="ECO:0007669"/>
    <property type="project" value="InterPro"/>
</dbReference>
<dbReference type="SUPFAM" id="SSF47336">
    <property type="entry name" value="ACP-like"/>
    <property type="match status" value="7"/>
</dbReference>
<evidence type="ECO:0000313" key="9">
    <source>
        <dbReference type="Proteomes" id="UP000279271"/>
    </source>
</evidence>
<dbReference type="Pfam" id="PF00109">
    <property type="entry name" value="ketoacyl-synt"/>
    <property type="match status" value="6"/>
</dbReference>
<dbReference type="InterPro" id="IPR014031">
    <property type="entry name" value="Ketoacyl_synth_C"/>
</dbReference>
<evidence type="ECO:0000256" key="4">
    <source>
        <dbReference type="ARBA" id="ARBA00023268"/>
    </source>
</evidence>
<dbReference type="Gene3D" id="3.40.47.10">
    <property type="match status" value="8"/>
</dbReference>
<dbReference type="PROSITE" id="PS50075">
    <property type="entry name" value="CARRIER"/>
    <property type="match status" value="7"/>
</dbReference>
<dbReference type="PANTHER" id="PTHR43775">
    <property type="entry name" value="FATTY ACID SYNTHASE"/>
    <property type="match status" value="1"/>
</dbReference>
<dbReference type="GO" id="GO:0031177">
    <property type="term" value="F:phosphopantetheine binding"/>
    <property type="evidence" value="ECO:0007669"/>
    <property type="project" value="InterPro"/>
</dbReference>
<dbReference type="SMART" id="SM00825">
    <property type="entry name" value="PKS_KS"/>
    <property type="match status" value="5"/>
</dbReference>
<feature type="domain" description="Carrier" evidence="6">
    <location>
        <begin position="1294"/>
        <end position="1368"/>
    </location>
</feature>
<dbReference type="InterPro" id="IPR011032">
    <property type="entry name" value="GroES-like_sf"/>
</dbReference>
<dbReference type="InterPro" id="IPR036736">
    <property type="entry name" value="ACP-like_sf"/>
</dbReference>
<dbReference type="CDD" id="cd00833">
    <property type="entry name" value="PKS"/>
    <property type="match status" value="5"/>
</dbReference>